<name>A0A2P2M4X2_RHIMU</name>
<dbReference type="AlphaFoldDB" id="A0A2P2M4X2"/>
<organism evidence="1">
    <name type="scientific">Rhizophora mucronata</name>
    <name type="common">Asiatic mangrove</name>
    <dbReference type="NCBI Taxonomy" id="61149"/>
    <lineage>
        <taxon>Eukaryota</taxon>
        <taxon>Viridiplantae</taxon>
        <taxon>Streptophyta</taxon>
        <taxon>Embryophyta</taxon>
        <taxon>Tracheophyta</taxon>
        <taxon>Spermatophyta</taxon>
        <taxon>Magnoliopsida</taxon>
        <taxon>eudicotyledons</taxon>
        <taxon>Gunneridae</taxon>
        <taxon>Pentapetalae</taxon>
        <taxon>rosids</taxon>
        <taxon>fabids</taxon>
        <taxon>Malpighiales</taxon>
        <taxon>Rhizophoraceae</taxon>
        <taxon>Rhizophora</taxon>
    </lineage>
</organism>
<evidence type="ECO:0000313" key="1">
    <source>
        <dbReference type="EMBL" id="MBX25268.1"/>
    </source>
</evidence>
<accession>A0A2P2M4X2</accession>
<reference evidence="1" key="1">
    <citation type="submission" date="2018-02" db="EMBL/GenBank/DDBJ databases">
        <title>Rhizophora mucronata_Transcriptome.</title>
        <authorList>
            <person name="Meera S.P."/>
            <person name="Sreeshan A."/>
            <person name="Augustine A."/>
        </authorList>
    </citation>
    <scope>NUCLEOTIDE SEQUENCE</scope>
    <source>
        <tissue evidence="1">Leaf</tissue>
    </source>
</reference>
<sequence length="18" mass="2216">MEEKRTRERPGEQNKISQ</sequence>
<protein>
    <submittedName>
        <fullName evidence="1">Uncharacterized protein</fullName>
    </submittedName>
</protein>
<proteinExistence type="predicted"/>
<dbReference type="EMBL" id="GGEC01044784">
    <property type="protein sequence ID" value="MBX25268.1"/>
    <property type="molecule type" value="Transcribed_RNA"/>
</dbReference>